<protein>
    <submittedName>
        <fullName evidence="2">Uncharacterized protein</fullName>
    </submittedName>
</protein>
<evidence type="ECO:0000256" key="1">
    <source>
        <dbReference type="SAM" id="MobiDB-lite"/>
    </source>
</evidence>
<feature type="region of interest" description="Disordered" evidence="1">
    <location>
        <begin position="91"/>
        <end position="113"/>
    </location>
</feature>
<keyword evidence="3" id="KW-1185">Reference proteome</keyword>
<organism evidence="2 3">
    <name type="scientific">Liparis tanakae</name>
    <name type="common">Tanaka's snailfish</name>
    <dbReference type="NCBI Taxonomy" id="230148"/>
    <lineage>
        <taxon>Eukaryota</taxon>
        <taxon>Metazoa</taxon>
        <taxon>Chordata</taxon>
        <taxon>Craniata</taxon>
        <taxon>Vertebrata</taxon>
        <taxon>Euteleostomi</taxon>
        <taxon>Actinopterygii</taxon>
        <taxon>Neopterygii</taxon>
        <taxon>Teleostei</taxon>
        <taxon>Neoteleostei</taxon>
        <taxon>Acanthomorphata</taxon>
        <taxon>Eupercaria</taxon>
        <taxon>Perciformes</taxon>
        <taxon>Cottioidei</taxon>
        <taxon>Cottales</taxon>
        <taxon>Liparidae</taxon>
        <taxon>Liparis</taxon>
    </lineage>
</organism>
<sequence length="156" mass="18058">MDVKKEEDTMRNVLLKAYLQQVSYATVNHSLADRVKRSDTALLGYDDKHETYEFGKREQLLHNFPRRCPRFQTDRRWQFDRVRPATLVPVSSMRGCSPRRRNPEATSGGYRGNLLLGGTTEKTKFIRAYVRGDGISMATERYTHALDPWTTRGPGY</sequence>
<dbReference type="Proteomes" id="UP000314294">
    <property type="component" value="Unassembled WGS sequence"/>
</dbReference>
<comment type="caution">
    <text evidence="2">The sequence shown here is derived from an EMBL/GenBank/DDBJ whole genome shotgun (WGS) entry which is preliminary data.</text>
</comment>
<gene>
    <name evidence="2" type="ORF">EYF80_009455</name>
</gene>
<dbReference type="AlphaFoldDB" id="A0A4Z2IRH1"/>
<evidence type="ECO:0000313" key="3">
    <source>
        <dbReference type="Proteomes" id="UP000314294"/>
    </source>
</evidence>
<accession>A0A4Z2IRH1</accession>
<proteinExistence type="predicted"/>
<name>A0A4Z2IRH1_9TELE</name>
<reference evidence="2 3" key="1">
    <citation type="submission" date="2019-03" db="EMBL/GenBank/DDBJ databases">
        <title>First draft genome of Liparis tanakae, snailfish: a comprehensive survey of snailfish specific genes.</title>
        <authorList>
            <person name="Kim W."/>
            <person name="Song I."/>
            <person name="Jeong J.-H."/>
            <person name="Kim D."/>
            <person name="Kim S."/>
            <person name="Ryu S."/>
            <person name="Song J.Y."/>
            <person name="Lee S.K."/>
        </authorList>
    </citation>
    <scope>NUCLEOTIDE SEQUENCE [LARGE SCALE GENOMIC DNA]</scope>
    <source>
        <tissue evidence="2">Muscle</tissue>
    </source>
</reference>
<evidence type="ECO:0000313" key="2">
    <source>
        <dbReference type="EMBL" id="TNN80431.1"/>
    </source>
</evidence>
<dbReference type="EMBL" id="SRLO01000055">
    <property type="protein sequence ID" value="TNN80431.1"/>
    <property type="molecule type" value="Genomic_DNA"/>
</dbReference>